<sequence>MARRVCPKISRAITNHIAATTYLTSS</sequence>
<accession>A0A2P2ND03</accession>
<organism evidence="1">
    <name type="scientific">Rhizophora mucronata</name>
    <name type="common">Asiatic mangrove</name>
    <dbReference type="NCBI Taxonomy" id="61149"/>
    <lineage>
        <taxon>Eukaryota</taxon>
        <taxon>Viridiplantae</taxon>
        <taxon>Streptophyta</taxon>
        <taxon>Embryophyta</taxon>
        <taxon>Tracheophyta</taxon>
        <taxon>Spermatophyta</taxon>
        <taxon>Magnoliopsida</taxon>
        <taxon>eudicotyledons</taxon>
        <taxon>Gunneridae</taxon>
        <taxon>Pentapetalae</taxon>
        <taxon>rosids</taxon>
        <taxon>fabids</taxon>
        <taxon>Malpighiales</taxon>
        <taxon>Rhizophoraceae</taxon>
        <taxon>Rhizophora</taxon>
    </lineage>
</organism>
<protein>
    <submittedName>
        <fullName evidence="1">Uncharacterized protein</fullName>
    </submittedName>
</protein>
<dbReference type="EMBL" id="GGEC01059853">
    <property type="protein sequence ID" value="MBX40337.1"/>
    <property type="molecule type" value="Transcribed_RNA"/>
</dbReference>
<evidence type="ECO:0000313" key="1">
    <source>
        <dbReference type="EMBL" id="MBX40337.1"/>
    </source>
</evidence>
<reference evidence="1" key="1">
    <citation type="submission" date="2018-02" db="EMBL/GenBank/DDBJ databases">
        <title>Rhizophora mucronata_Transcriptome.</title>
        <authorList>
            <person name="Meera S.P."/>
            <person name="Sreeshan A."/>
            <person name="Augustine A."/>
        </authorList>
    </citation>
    <scope>NUCLEOTIDE SEQUENCE</scope>
    <source>
        <tissue evidence="1">Leaf</tissue>
    </source>
</reference>
<name>A0A2P2ND03_RHIMU</name>
<dbReference type="AlphaFoldDB" id="A0A2P2ND03"/>
<proteinExistence type="predicted"/>